<feature type="chain" id="PRO_5040969875" evidence="4">
    <location>
        <begin position="19"/>
        <end position="173"/>
    </location>
</feature>
<dbReference type="Gene3D" id="3.10.450.30">
    <property type="entry name" value="Microbial ribonucleases"/>
    <property type="match status" value="1"/>
</dbReference>
<keyword evidence="1" id="KW-0540">Nuclease</keyword>
<evidence type="ECO:0000256" key="1">
    <source>
        <dbReference type="ARBA" id="ARBA00022722"/>
    </source>
</evidence>
<accession>A0A9W9PJB1</accession>
<sequence length="173" mass="18773">MKFTLAAASVLFLGATLALPAERVVDLEARANPSNEPIDWDGPNSSASIQCGKNTYDGLDIYLAAEYAVNLGLLSPPETRGAGNYPNPFDNDDSKGNQLHFPAHCPEHDENRKEYPLVKNGPYNGGKNNRKYGDERVVFYYDGASQGVDGHPLVYYCGLITHEGAPKGGLQPM</sequence>
<comment type="caution">
    <text evidence="5">The sequence shown here is derived from an EMBL/GenBank/DDBJ whole genome shotgun (WGS) entry which is preliminary data.</text>
</comment>
<dbReference type="PANTHER" id="PTHR42104:SF1">
    <property type="entry name" value="EXTRACELLULAR GUANYL-SPECIFIC RIBONUCLEASE RNTA (AFU_ORTHOLOGUE AFUA_4G03230)"/>
    <property type="match status" value="1"/>
</dbReference>
<dbReference type="GO" id="GO:0003723">
    <property type="term" value="F:RNA binding"/>
    <property type="evidence" value="ECO:0007669"/>
    <property type="project" value="InterPro"/>
</dbReference>
<dbReference type="GO" id="GO:0004540">
    <property type="term" value="F:RNA nuclease activity"/>
    <property type="evidence" value="ECO:0007669"/>
    <property type="project" value="InterPro"/>
</dbReference>
<reference evidence="5" key="2">
    <citation type="journal article" date="2023" name="IMA Fungus">
        <title>Comparative genomic study of the Penicillium genus elucidates a diverse pangenome and 15 lateral gene transfer events.</title>
        <authorList>
            <person name="Petersen C."/>
            <person name="Sorensen T."/>
            <person name="Nielsen M.R."/>
            <person name="Sondergaard T.E."/>
            <person name="Sorensen J.L."/>
            <person name="Fitzpatrick D.A."/>
            <person name="Frisvad J.C."/>
            <person name="Nielsen K.L."/>
        </authorList>
    </citation>
    <scope>NUCLEOTIDE SEQUENCE</scope>
    <source>
        <strain evidence="5">IBT 19713</strain>
    </source>
</reference>
<evidence type="ECO:0000313" key="5">
    <source>
        <dbReference type="EMBL" id="KAJ5247876.1"/>
    </source>
</evidence>
<dbReference type="RefSeq" id="XP_058335297.1">
    <property type="nucleotide sequence ID" value="XM_058472156.1"/>
</dbReference>
<keyword evidence="2" id="KW-0378">Hydrolase</keyword>
<dbReference type="SUPFAM" id="SSF53933">
    <property type="entry name" value="Microbial ribonucleases"/>
    <property type="match status" value="1"/>
</dbReference>
<dbReference type="AlphaFoldDB" id="A0A9W9PJB1"/>
<evidence type="ECO:0000313" key="6">
    <source>
        <dbReference type="Proteomes" id="UP001150941"/>
    </source>
</evidence>
<keyword evidence="6" id="KW-1185">Reference proteome</keyword>
<dbReference type="EMBL" id="JAPQKS010000002">
    <property type="protein sequence ID" value="KAJ5247876.1"/>
    <property type="molecule type" value="Genomic_DNA"/>
</dbReference>
<protein>
    <submittedName>
        <fullName evidence="5">Uncharacterized protein</fullName>
    </submittedName>
</protein>
<dbReference type="GO" id="GO:0016787">
    <property type="term" value="F:hydrolase activity"/>
    <property type="evidence" value="ECO:0007669"/>
    <property type="project" value="UniProtKB-KW"/>
</dbReference>
<evidence type="ECO:0000256" key="3">
    <source>
        <dbReference type="SAM" id="MobiDB-lite"/>
    </source>
</evidence>
<evidence type="ECO:0000256" key="4">
    <source>
        <dbReference type="SAM" id="SignalP"/>
    </source>
</evidence>
<gene>
    <name evidence="5" type="ORF">N7468_002859</name>
</gene>
<organism evidence="5 6">
    <name type="scientific">Penicillium chermesinum</name>
    <dbReference type="NCBI Taxonomy" id="63820"/>
    <lineage>
        <taxon>Eukaryota</taxon>
        <taxon>Fungi</taxon>
        <taxon>Dikarya</taxon>
        <taxon>Ascomycota</taxon>
        <taxon>Pezizomycotina</taxon>
        <taxon>Eurotiomycetes</taxon>
        <taxon>Eurotiomycetidae</taxon>
        <taxon>Eurotiales</taxon>
        <taxon>Aspergillaceae</taxon>
        <taxon>Penicillium</taxon>
    </lineage>
</organism>
<dbReference type="InterPro" id="IPR016191">
    <property type="entry name" value="Ribonuclease/ribotoxin"/>
</dbReference>
<proteinExistence type="predicted"/>
<name>A0A9W9PJB1_9EURO</name>
<dbReference type="PANTHER" id="PTHR42104">
    <property type="entry name" value="EXTRACELLULAR GUANYL-SPECIFIC RIBONUCLEASE RNTA (AFU_ORTHOLOGUE AFUA_4G03230)"/>
    <property type="match status" value="1"/>
</dbReference>
<evidence type="ECO:0000256" key="2">
    <source>
        <dbReference type="ARBA" id="ARBA00022801"/>
    </source>
</evidence>
<dbReference type="GeneID" id="83199459"/>
<feature type="compositionally biased region" description="Basic and acidic residues" evidence="3">
    <location>
        <begin position="105"/>
        <end position="116"/>
    </location>
</feature>
<dbReference type="Proteomes" id="UP001150941">
    <property type="component" value="Unassembled WGS sequence"/>
</dbReference>
<reference evidence="5" key="1">
    <citation type="submission" date="2022-11" db="EMBL/GenBank/DDBJ databases">
        <authorList>
            <person name="Petersen C."/>
        </authorList>
    </citation>
    <scope>NUCLEOTIDE SEQUENCE</scope>
    <source>
        <strain evidence="5">IBT 19713</strain>
    </source>
</reference>
<feature type="signal peptide" evidence="4">
    <location>
        <begin position="1"/>
        <end position="18"/>
    </location>
</feature>
<dbReference type="OrthoDB" id="5425539at2759"/>
<keyword evidence="4" id="KW-0732">Signal</keyword>
<feature type="region of interest" description="Disordered" evidence="3">
    <location>
        <begin position="81"/>
        <end position="128"/>
    </location>
</feature>